<keyword evidence="8" id="KW-0325">Glycoprotein</keyword>
<keyword evidence="6 13" id="KW-1133">Transmembrane helix</keyword>
<dbReference type="GO" id="GO:0006004">
    <property type="term" value="P:fucose metabolic process"/>
    <property type="evidence" value="ECO:0007669"/>
    <property type="project" value="UniProtKB-KW"/>
</dbReference>
<dbReference type="Proteomes" id="UP000822688">
    <property type="component" value="Chromosome 1"/>
</dbReference>
<sequence>MGSLRGHSPTVDPVAANRDYAHVLLSPRVGGANSPFHPMSRRSLSQKRMNEPSASLLFKLFKGQRPNEGEDSPRDSSTRSEHDGDSVKVHGKKEHGHISRFGDKAGDQYSRVISFLSAIRRNWRQTAFFVSILLVVSFMLLKVLFLGLYPIPDQLSDAFQFQGEKIMLNPFKFESNNAVDDVDDSSVLKMPYKRHSDHHKIHSSWSTELWSKPDSQKYGQCIDRLKNAEKAGDYTNGYILVNANGGLNQMRAGICDMVAIAKLMKATLVVPKLDHSSFWADPSEFKDIFDLKYFIESLQEHVDIVEALPPHLAKIEPTTKAPVSWSKAPYYKTELVPLLKQSKVLYFTHADSRLANNDLPDYIQQLRCRVNYRALRYSEPIRQLADTLTNRLRDDSPYLALHLRYEKDMLAFTGCAHGLSSEEAEELKQMRYEVKHWKEKEIDGEEKRKLGGCPLTPHETGLMLKALGYPSTTKIYIVAGEIYGKGAMDSLYKEFPNVFDHGTLATEEELAPLKKYQNRLAGLDYMVALESDVFVYTYDGNMAKAVMGHRQFEGYRKTISPDRERLVKLIDDFEGGEITWKDFETQVRKIHANRTGAPRWRQAGELPKLEENFYSNPYPVDGCFTDIHPAPLPAQVFALDHIFDGLGRLSNSFAAQLDAAYPLLGCSLRCSFAHISENVSGLHHNPHLPDLLAASCVACSFSKLLYSLVAARLVLLIYISSGVEKLVESS</sequence>
<evidence type="ECO:0000256" key="9">
    <source>
        <dbReference type="ARBA" id="ARBA00023253"/>
    </source>
</evidence>
<comment type="subcellular location">
    <subcellularLocation>
        <location evidence="1">Membrane</location>
        <topology evidence="1">Single-pass membrane protein</topology>
    </subcellularLocation>
</comment>
<evidence type="ECO:0000256" key="1">
    <source>
        <dbReference type="ARBA" id="ARBA00004167"/>
    </source>
</evidence>
<dbReference type="GO" id="GO:0016020">
    <property type="term" value="C:membrane"/>
    <property type="evidence" value="ECO:0007669"/>
    <property type="project" value="UniProtKB-SubCell"/>
</dbReference>
<evidence type="ECO:0000313" key="14">
    <source>
        <dbReference type="EMBL" id="KAG0593508.1"/>
    </source>
</evidence>
<organism evidence="14 15">
    <name type="scientific">Ceratodon purpureus</name>
    <name type="common">Fire moss</name>
    <name type="synonym">Dicranum purpureum</name>
    <dbReference type="NCBI Taxonomy" id="3225"/>
    <lineage>
        <taxon>Eukaryota</taxon>
        <taxon>Viridiplantae</taxon>
        <taxon>Streptophyta</taxon>
        <taxon>Embryophyta</taxon>
        <taxon>Bryophyta</taxon>
        <taxon>Bryophytina</taxon>
        <taxon>Bryopsida</taxon>
        <taxon>Dicranidae</taxon>
        <taxon>Pseudoditrichales</taxon>
        <taxon>Ditrichaceae</taxon>
        <taxon>Ceratodon</taxon>
    </lineage>
</organism>
<comment type="similarity">
    <text evidence="2">Belongs to the glycosyltransferase GT106 family.</text>
</comment>
<feature type="transmembrane region" description="Helical" evidence="13">
    <location>
        <begin position="127"/>
        <end position="149"/>
    </location>
</feature>
<keyword evidence="10" id="KW-0119">Carbohydrate metabolism</keyword>
<name>A0A8T0JF48_CERPU</name>
<keyword evidence="3" id="KW-0328">Glycosyltransferase</keyword>
<dbReference type="InterPro" id="IPR024709">
    <property type="entry name" value="FucosylTrfase_pln"/>
</dbReference>
<dbReference type="EMBL" id="CM026421">
    <property type="protein sequence ID" value="KAG0593508.1"/>
    <property type="molecule type" value="Genomic_DNA"/>
</dbReference>
<evidence type="ECO:0000256" key="2">
    <source>
        <dbReference type="ARBA" id="ARBA00007737"/>
    </source>
</evidence>
<dbReference type="CDD" id="cd11299">
    <property type="entry name" value="O-FucT_plant"/>
    <property type="match status" value="1"/>
</dbReference>
<evidence type="ECO:0000256" key="11">
    <source>
        <dbReference type="ARBA" id="ARBA00030350"/>
    </source>
</evidence>
<gene>
    <name evidence="14" type="ORF">KC19_1G335100</name>
</gene>
<evidence type="ECO:0000256" key="3">
    <source>
        <dbReference type="ARBA" id="ARBA00022676"/>
    </source>
</evidence>
<protein>
    <recommendedName>
        <fullName evidence="11">O-fucosyltransferase family protein</fullName>
    </recommendedName>
</protein>
<reference evidence="14" key="1">
    <citation type="submission" date="2020-06" db="EMBL/GenBank/DDBJ databases">
        <title>WGS assembly of Ceratodon purpureus strain R40.</title>
        <authorList>
            <person name="Carey S.B."/>
            <person name="Jenkins J."/>
            <person name="Shu S."/>
            <person name="Lovell J.T."/>
            <person name="Sreedasyam A."/>
            <person name="Maumus F."/>
            <person name="Tiley G.P."/>
            <person name="Fernandez-Pozo N."/>
            <person name="Barry K."/>
            <person name="Chen C."/>
            <person name="Wang M."/>
            <person name="Lipzen A."/>
            <person name="Daum C."/>
            <person name="Saski C.A."/>
            <person name="Payton A.C."/>
            <person name="Mcbreen J.C."/>
            <person name="Conrad R.E."/>
            <person name="Kollar L.M."/>
            <person name="Olsson S."/>
            <person name="Huttunen S."/>
            <person name="Landis J.B."/>
            <person name="Wickett N.J."/>
            <person name="Johnson M.G."/>
            <person name="Rensing S.A."/>
            <person name="Grimwood J."/>
            <person name="Schmutz J."/>
            <person name="Mcdaniel S.F."/>
        </authorList>
    </citation>
    <scope>NUCLEOTIDE SEQUENCE</scope>
    <source>
        <strain evidence="14">R40</strain>
    </source>
</reference>
<dbReference type="PANTHER" id="PTHR31741:SF4">
    <property type="entry name" value="O-FUCOSYLTRANSFERASE 28"/>
    <property type="match status" value="1"/>
</dbReference>
<evidence type="ECO:0000256" key="8">
    <source>
        <dbReference type="ARBA" id="ARBA00023180"/>
    </source>
</evidence>
<evidence type="ECO:0000256" key="7">
    <source>
        <dbReference type="ARBA" id="ARBA00023136"/>
    </source>
</evidence>
<dbReference type="FunFam" id="3.40.50.11350:FF:000011">
    <property type="entry name" value="O-fucosyltransferase 28"/>
    <property type="match status" value="1"/>
</dbReference>
<evidence type="ECO:0000256" key="12">
    <source>
        <dbReference type="SAM" id="MobiDB-lite"/>
    </source>
</evidence>
<dbReference type="PANTHER" id="PTHR31741">
    <property type="entry name" value="OS02G0726500 PROTEIN-RELATED"/>
    <property type="match status" value="1"/>
</dbReference>
<dbReference type="InterPro" id="IPR019378">
    <property type="entry name" value="GDP-Fuc_O-FucTrfase"/>
</dbReference>
<keyword evidence="4" id="KW-0808">Transferase</keyword>
<proteinExistence type="inferred from homology"/>
<dbReference type="GO" id="GO:0016757">
    <property type="term" value="F:glycosyltransferase activity"/>
    <property type="evidence" value="ECO:0007669"/>
    <property type="project" value="UniProtKB-KW"/>
</dbReference>
<keyword evidence="9" id="KW-0294">Fucose metabolism</keyword>
<keyword evidence="15" id="KW-1185">Reference proteome</keyword>
<dbReference type="Pfam" id="PF10250">
    <property type="entry name" value="O-FucT"/>
    <property type="match status" value="1"/>
</dbReference>
<evidence type="ECO:0000256" key="4">
    <source>
        <dbReference type="ARBA" id="ARBA00022679"/>
    </source>
</evidence>
<evidence type="ECO:0000256" key="13">
    <source>
        <dbReference type="SAM" id="Phobius"/>
    </source>
</evidence>
<evidence type="ECO:0000313" key="15">
    <source>
        <dbReference type="Proteomes" id="UP000822688"/>
    </source>
</evidence>
<evidence type="ECO:0000256" key="5">
    <source>
        <dbReference type="ARBA" id="ARBA00022692"/>
    </source>
</evidence>
<feature type="region of interest" description="Disordered" evidence="12">
    <location>
        <begin position="27"/>
        <end position="47"/>
    </location>
</feature>
<evidence type="ECO:0000256" key="6">
    <source>
        <dbReference type="ARBA" id="ARBA00022989"/>
    </source>
</evidence>
<dbReference type="GO" id="GO:0005737">
    <property type="term" value="C:cytoplasm"/>
    <property type="evidence" value="ECO:0007669"/>
    <property type="project" value="TreeGrafter"/>
</dbReference>
<dbReference type="AlphaFoldDB" id="A0A8T0JF48"/>
<evidence type="ECO:0000256" key="10">
    <source>
        <dbReference type="ARBA" id="ARBA00023277"/>
    </source>
</evidence>
<accession>A0A8T0JF48</accession>
<feature type="compositionally biased region" description="Basic and acidic residues" evidence="12">
    <location>
        <begin position="65"/>
        <end position="88"/>
    </location>
</feature>
<feature type="region of interest" description="Disordered" evidence="12">
    <location>
        <begin position="64"/>
        <end position="101"/>
    </location>
</feature>
<comment type="caution">
    <text evidence="14">The sequence shown here is derived from an EMBL/GenBank/DDBJ whole genome shotgun (WGS) entry which is preliminary data.</text>
</comment>
<keyword evidence="7 13" id="KW-0472">Membrane</keyword>
<keyword evidence="5 13" id="KW-0812">Transmembrane</keyword>